<dbReference type="SMART" id="SM00939">
    <property type="entry name" value="PepX_C"/>
    <property type="match status" value="1"/>
</dbReference>
<dbReference type="SUPFAM" id="SSF53474">
    <property type="entry name" value="alpha/beta-Hydrolases"/>
    <property type="match status" value="1"/>
</dbReference>
<sequence length="523" mass="55898">MSWLRAIAVSVVLSLCVIAGPASASSSFRVIDITVRDGVTLKGNVFTPDTPGRYPAIIFITSWALPSLEYYVQAQQFADAGYVVVSYTPRGFYSSGGGIDTAGPKDIGDLSEVINWTLAHTPADPAHIGAAGVSYGAGMALIGAAFDSRIRAVAAMSCWTDLTYSLFANQTRHLQSAGLLWLSAELTGQPSAELRQALSDFFANQNLDSVIAYAQTRSAATYLDRINANRPAILMANAYGDSFFGPNQLTSFFTQLAGPKRLELRPGDHAIAELTGIFGIPNDAWTSTRRWFDQYLRGVDTGIAAENPVQLQLRGQSTYESYPSWSAVSTSTTRYNLSDVYGWSNEGDLLTSSQTGWSKTIFAGDDTLANGGVALLTNGVEAITGEPPTAWIPGVNRAKAAVWQSEWFTSPRRVRGASHLSLTVTPGNSGQTTVIAYLYDSDWGGTGSLVTHVAVTLRGAVAGQPHAVDVDFPATAYDIPSGHRLSLVIDTVDALYADKAPDFSTVRFSSPANSPSYVSLPLK</sequence>
<gene>
    <name evidence="4" type="ORF">CYFUS_004439</name>
</gene>
<keyword evidence="2" id="KW-0732">Signal</keyword>
<dbReference type="Pfam" id="PF08530">
    <property type="entry name" value="PepX_C"/>
    <property type="match status" value="1"/>
</dbReference>
<name>A0A250J624_9BACT</name>
<dbReference type="EMBL" id="CP022098">
    <property type="protein sequence ID" value="ATB39000.1"/>
    <property type="molecule type" value="Genomic_DNA"/>
</dbReference>
<dbReference type="PANTHER" id="PTHR22946:SF9">
    <property type="entry name" value="POLYKETIDE TRANSFERASE AF380"/>
    <property type="match status" value="1"/>
</dbReference>
<dbReference type="Gene3D" id="2.60.120.260">
    <property type="entry name" value="Galactose-binding domain-like"/>
    <property type="match status" value="1"/>
</dbReference>
<dbReference type="PANTHER" id="PTHR22946">
    <property type="entry name" value="DIENELACTONE HYDROLASE DOMAIN-CONTAINING PROTEIN-RELATED"/>
    <property type="match status" value="1"/>
</dbReference>
<dbReference type="InterPro" id="IPR029058">
    <property type="entry name" value="AB_hydrolase_fold"/>
</dbReference>
<feature type="domain" description="Xaa-Pro dipeptidyl-peptidase C-terminal" evidence="3">
    <location>
        <begin position="289"/>
        <end position="519"/>
    </location>
</feature>
<dbReference type="InterPro" id="IPR005674">
    <property type="entry name" value="CocE/Ser_esterase"/>
</dbReference>
<feature type="chain" id="PRO_5012196944" evidence="2">
    <location>
        <begin position="25"/>
        <end position="523"/>
    </location>
</feature>
<proteinExistence type="predicted"/>
<dbReference type="InterPro" id="IPR013736">
    <property type="entry name" value="Xaa-Pro_dipept_C"/>
</dbReference>
<dbReference type="GO" id="GO:0052689">
    <property type="term" value="F:carboxylic ester hydrolase activity"/>
    <property type="evidence" value="ECO:0007669"/>
    <property type="project" value="UniProtKB-ARBA"/>
</dbReference>
<dbReference type="AlphaFoldDB" id="A0A250J624"/>
<dbReference type="InterPro" id="IPR008979">
    <property type="entry name" value="Galactose-bd-like_sf"/>
</dbReference>
<feature type="signal peptide" evidence="2">
    <location>
        <begin position="1"/>
        <end position="24"/>
    </location>
</feature>
<evidence type="ECO:0000259" key="3">
    <source>
        <dbReference type="SMART" id="SM00939"/>
    </source>
</evidence>
<evidence type="ECO:0000313" key="4">
    <source>
        <dbReference type="EMBL" id="ATB39000.1"/>
    </source>
</evidence>
<organism evidence="4 5">
    <name type="scientific">Cystobacter fuscus</name>
    <dbReference type="NCBI Taxonomy" id="43"/>
    <lineage>
        <taxon>Bacteria</taxon>
        <taxon>Pseudomonadati</taxon>
        <taxon>Myxococcota</taxon>
        <taxon>Myxococcia</taxon>
        <taxon>Myxococcales</taxon>
        <taxon>Cystobacterineae</taxon>
        <taxon>Archangiaceae</taxon>
        <taxon>Cystobacter</taxon>
    </lineage>
</organism>
<dbReference type="NCBIfam" id="TIGR00976">
    <property type="entry name" value="CocE_NonD"/>
    <property type="match status" value="1"/>
</dbReference>
<dbReference type="Gene3D" id="3.40.50.1820">
    <property type="entry name" value="alpha/beta hydrolase"/>
    <property type="match status" value="1"/>
</dbReference>
<dbReference type="KEGG" id="cfus:CYFUS_004439"/>
<dbReference type="InterPro" id="IPR050261">
    <property type="entry name" value="FrsA_esterase"/>
</dbReference>
<dbReference type="SUPFAM" id="SSF49785">
    <property type="entry name" value="Galactose-binding domain-like"/>
    <property type="match status" value="1"/>
</dbReference>
<dbReference type="Pfam" id="PF02129">
    <property type="entry name" value="Peptidase_S15"/>
    <property type="match status" value="1"/>
</dbReference>
<evidence type="ECO:0000313" key="5">
    <source>
        <dbReference type="Proteomes" id="UP000217257"/>
    </source>
</evidence>
<accession>A0A250J624</accession>
<protein>
    <submittedName>
        <fullName evidence="4">Acyl esterase</fullName>
    </submittedName>
</protein>
<evidence type="ECO:0000256" key="1">
    <source>
        <dbReference type="ARBA" id="ARBA00022801"/>
    </source>
</evidence>
<keyword evidence="1" id="KW-0378">Hydrolase</keyword>
<evidence type="ECO:0000256" key="2">
    <source>
        <dbReference type="SAM" id="SignalP"/>
    </source>
</evidence>
<dbReference type="Proteomes" id="UP000217257">
    <property type="component" value="Chromosome"/>
</dbReference>
<dbReference type="GO" id="GO:0008239">
    <property type="term" value="F:dipeptidyl-peptidase activity"/>
    <property type="evidence" value="ECO:0007669"/>
    <property type="project" value="InterPro"/>
</dbReference>
<dbReference type="InterPro" id="IPR000383">
    <property type="entry name" value="Xaa-Pro-like_dom"/>
</dbReference>
<reference evidence="4 5" key="1">
    <citation type="submission" date="2017-06" db="EMBL/GenBank/DDBJ databases">
        <title>Sequencing and comparative analysis of myxobacterial genomes.</title>
        <authorList>
            <person name="Rupp O."/>
            <person name="Goesmann A."/>
            <person name="Sogaard-Andersen L."/>
        </authorList>
    </citation>
    <scope>NUCLEOTIDE SEQUENCE [LARGE SCALE GENOMIC DNA]</scope>
    <source>
        <strain evidence="4 5">DSM 52655</strain>
    </source>
</reference>
<dbReference type="RefSeq" id="WP_095987092.1">
    <property type="nucleotide sequence ID" value="NZ_CP022098.1"/>
</dbReference>